<dbReference type="Proteomes" id="UP000580250">
    <property type="component" value="Unassembled WGS sequence"/>
</dbReference>
<dbReference type="AlphaFoldDB" id="A0A6V7UD72"/>
<evidence type="ECO:0000313" key="2">
    <source>
        <dbReference type="Proteomes" id="UP000580250"/>
    </source>
</evidence>
<comment type="caution">
    <text evidence="1">The sequence shown here is derived from an EMBL/GenBank/DDBJ whole genome shotgun (WGS) entry which is preliminary data.</text>
</comment>
<proteinExistence type="predicted"/>
<reference evidence="1 2" key="1">
    <citation type="submission" date="2020-08" db="EMBL/GenBank/DDBJ databases">
        <authorList>
            <person name="Koutsovoulos G."/>
            <person name="Danchin GJ E."/>
        </authorList>
    </citation>
    <scope>NUCLEOTIDE SEQUENCE [LARGE SCALE GENOMIC DNA]</scope>
</reference>
<dbReference type="EMBL" id="CAJEWN010000056">
    <property type="protein sequence ID" value="CAD2154448.1"/>
    <property type="molecule type" value="Genomic_DNA"/>
</dbReference>
<evidence type="ECO:0000313" key="1">
    <source>
        <dbReference type="EMBL" id="CAD2154448.1"/>
    </source>
</evidence>
<protein>
    <submittedName>
        <fullName evidence="1">Uncharacterized protein</fullName>
    </submittedName>
</protein>
<accession>A0A6V7UD72</accession>
<gene>
    <name evidence="1" type="ORF">MENT_LOCUS11494</name>
</gene>
<sequence>MFGLNQRHFVYKMFNLEGSKEKDFLILNVQKRVEEIKQMKELIELGLEFLEIKIENMYLLDLVGILFGLIF</sequence>
<organism evidence="1 2">
    <name type="scientific">Meloidogyne enterolobii</name>
    <name type="common">Root-knot nematode worm</name>
    <name type="synonym">Meloidogyne mayaguensis</name>
    <dbReference type="NCBI Taxonomy" id="390850"/>
    <lineage>
        <taxon>Eukaryota</taxon>
        <taxon>Metazoa</taxon>
        <taxon>Ecdysozoa</taxon>
        <taxon>Nematoda</taxon>
        <taxon>Chromadorea</taxon>
        <taxon>Rhabditida</taxon>
        <taxon>Tylenchina</taxon>
        <taxon>Tylenchomorpha</taxon>
        <taxon>Tylenchoidea</taxon>
        <taxon>Meloidogynidae</taxon>
        <taxon>Meloidogyninae</taxon>
        <taxon>Meloidogyne</taxon>
    </lineage>
</organism>
<name>A0A6V7UD72_MELEN</name>